<evidence type="ECO:0000313" key="1">
    <source>
        <dbReference type="EMBL" id="KRN44666.1"/>
    </source>
</evidence>
<gene>
    <name evidence="1" type="ORF">IV41_GL000233</name>
</gene>
<dbReference type="PANTHER" id="PTHR41317:SF1">
    <property type="entry name" value="PD-(D_E)XK NUCLEASE FAMILY TRANSPOSASE"/>
    <property type="match status" value="1"/>
</dbReference>
<evidence type="ECO:0008006" key="3">
    <source>
        <dbReference type="Google" id="ProtNLM"/>
    </source>
</evidence>
<comment type="caution">
    <text evidence="1">The sequence shown here is derived from an EMBL/GenBank/DDBJ whole genome shotgun (WGS) entry which is preliminary data.</text>
</comment>
<dbReference type="EMBL" id="JQBA01000011">
    <property type="protein sequence ID" value="KRN44666.1"/>
    <property type="molecule type" value="Genomic_DNA"/>
</dbReference>
<evidence type="ECO:0000313" key="2">
    <source>
        <dbReference type="Proteomes" id="UP000051639"/>
    </source>
</evidence>
<dbReference type="STRING" id="1203076.GCA_000312405_00068"/>
<proteinExistence type="predicted"/>
<name>A0A0R2H489_9LACO</name>
<protein>
    <recommendedName>
        <fullName evidence="3">Rpn family recombination-promoting nuclease/putative transposase</fullName>
    </recommendedName>
</protein>
<organism evidence="1 2">
    <name type="scientific">Limosilactobacillus ingluviei</name>
    <dbReference type="NCBI Taxonomy" id="148604"/>
    <lineage>
        <taxon>Bacteria</taxon>
        <taxon>Bacillati</taxon>
        <taxon>Bacillota</taxon>
        <taxon>Bacilli</taxon>
        <taxon>Lactobacillales</taxon>
        <taxon>Lactobacillaceae</taxon>
        <taxon>Limosilactobacillus</taxon>
    </lineage>
</organism>
<keyword evidence="2" id="KW-1185">Reference proteome</keyword>
<dbReference type="eggNOG" id="COG5464">
    <property type="taxonomic scope" value="Bacteria"/>
</dbReference>
<dbReference type="Proteomes" id="UP000051639">
    <property type="component" value="Unassembled WGS sequence"/>
</dbReference>
<dbReference type="RefSeq" id="WP_056994154.1">
    <property type="nucleotide sequence ID" value="NZ_JQBA01000011.1"/>
</dbReference>
<sequence>MGKPRRKRRYTAAEKAAALQKFEQATLSNDYLFFRVMQQKAALLPTLQRVLPELGIVKICQVVVQRHLKATWQSKELKLDIFAEDQAGNQFNVEMQVANEHNLIQRSLAYFAGMANNQLDQGVKYRDLKPIYVIFFTRFDPLGYQHQFERCRIMAGEHQPDRLLNFIYLDVTAPIAQVNPALQHLCEFIETGKVAPNDPFILKLEQLQAKAKMNSEWRDEAMKINLREQDIEYRIEKGIAQGIEQGIEQGVVQGTNETTLKMIRAMRDDGLAKAQIVRLVAQSRQISEAEAQRYYQMAVAG</sequence>
<dbReference type="PANTHER" id="PTHR41317">
    <property type="entry name" value="PD-(D_E)XK NUCLEASE FAMILY TRANSPOSASE"/>
    <property type="match status" value="1"/>
</dbReference>
<dbReference type="OrthoDB" id="2290982at2"/>
<reference evidence="1 2" key="1">
    <citation type="journal article" date="2015" name="Genome Announc.">
        <title>Expanding the biotechnology potential of lactobacilli through comparative genomics of 213 strains and associated genera.</title>
        <authorList>
            <person name="Sun Z."/>
            <person name="Harris H.M."/>
            <person name="McCann A."/>
            <person name="Guo C."/>
            <person name="Argimon S."/>
            <person name="Zhang W."/>
            <person name="Yang X."/>
            <person name="Jeffery I.B."/>
            <person name="Cooney J.C."/>
            <person name="Kagawa T.F."/>
            <person name="Liu W."/>
            <person name="Song Y."/>
            <person name="Salvetti E."/>
            <person name="Wrobel A."/>
            <person name="Rasinkangas P."/>
            <person name="Parkhill J."/>
            <person name="Rea M.C."/>
            <person name="O'Sullivan O."/>
            <person name="Ritari J."/>
            <person name="Douillard F.P."/>
            <person name="Paul Ross R."/>
            <person name="Yang R."/>
            <person name="Briner A.E."/>
            <person name="Felis G.E."/>
            <person name="de Vos W.M."/>
            <person name="Barrangou R."/>
            <person name="Klaenhammer T.R."/>
            <person name="Caufield P.W."/>
            <person name="Cui Y."/>
            <person name="Zhang H."/>
            <person name="O'Toole P.W."/>
        </authorList>
    </citation>
    <scope>NUCLEOTIDE SEQUENCE [LARGE SCALE GENOMIC DNA]</scope>
    <source>
        <strain evidence="1 2">DSM 14792</strain>
    </source>
</reference>
<dbReference type="AlphaFoldDB" id="A0A0R2H489"/>
<dbReference type="NCBIfam" id="TIGR01784">
    <property type="entry name" value="T_den_put_tspse"/>
    <property type="match status" value="1"/>
</dbReference>
<dbReference type="Pfam" id="PF12784">
    <property type="entry name" value="PDDEXK_2"/>
    <property type="match status" value="1"/>
</dbReference>
<accession>A0A0R2H489</accession>
<dbReference type="PATRIC" id="fig|148604.4.peg.236"/>
<dbReference type="InterPro" id="IPR010106">
    <property type="entry name" value="RpnA"/>
</dbReference>